<name>A0ACD3AYS1_9AGAR</name>
<protein>
    <submittedName>
        <fullName evidence="1">Uncharacterized protein</fullName>
    </submittedName>
</protein>
<accession>A0ACD3AYS1</accession>
<gene>
    <name evidence="1" type="ORF">BDN72DRAFT_765798</name>
</gene>
<reference evidence="1 2" key="1">
    <citation type="journal article" date="2019" name="Nat. Ecol. Evol.">
        <title>Megaphylogeny resolves global patterns of mushroom evolution.</title>
        <authorList>
            <person name="Varga T."/>
            <person name="Krizsan K."/>
            <person name="Foldi C."/>
            <person name="Dima B."/>
            <person name="Sanchez-Garcia M."/>
            <person name="Sanchez-Ramirez S."/>
            <person name="Szollosi G.J."/>
            <person name="Szarkandi J.G."/>
            <person name="Papp V."/>
            <person name="Albert L."/>
            <person name="Andreopoulos W."/>
            <person name="Angelini C."/>
            <person name="Antonin V."/>
            <person name="Barry K.W."/>
            <person name="Bougher N.L."/>
            <person name="Buchanan P."/>
            <person name="Buyck B."/>
            <person name="Bense V."/>
            <person name="Catcheside P."/>
            <person name="Chovatia M."/>
            <person name="Cooper J."/>
            <person name="Damon W."/>
            <person name="Desjardin D."/>
            <person name="Finy P."/>
            <person name="Geml J."/>
            <person name="Haridas S."/>
            <person name="Hughes K."/>
            <person name="Justo A."/>
            <person name="Karasinski D."/>
            <person name="Kautmanova I."/>
            <person name="Kiss B."/>
            <person name="Kocsube S."/>
            <person name="Kotiranta H."/>
            <person name="LaButti K.M."/>
            <person name="Lechner B.E."/>
            <person name="Liimatainen K."/>
            <person name="Lipzen A."/>
            <person name="Lukacs Z."/>
            <person name="Mihaltcheva S."/>
            <person name="Morgado L.N."/>
            <person name="Niskanen T."/>
            <person name="Noordeloos M.E."/>
            <person name="Ohm R.A."/>
            <person name="Ortiz-Santana B."/>
            <person name="Ovrebo C."/>
            <person name="Racz N."/>
            <person name="Riley R."/>
            <person name="Savchenko A."/>
            <person name="Shiryaev A."/>
            <person name="Soop K."/>
            <person name="Spirin V."/>
            <person name="Szebenyi C."/>
            <person name="Tomsovsky M."/>
            <person name="Tulloss R.E."/>
            <person name="Uehling J."/>
            <person name="Grigoriev I.V."/>
            <person name="Vagvolgyi C."/>
            <person name="Papp T."/>
            <person name="Martin F.M."/>
            <person name="Miettinen O."/>
            <person name="Hibbett D.S."/>
            <person name="Nagy L.G."/>
        </authorList>
    </citation>
    <scope>NUCLEOTIDE SEQUENCE [LARGE SCALE GENOMIC DNA]</scope>
    <source>
        <strain evidence="1 2">NL-1719</strain>
    </source>
</reference>
<proteinExistence type="predicted"/>
<evidence type="ECO:0000313" key="2">
    <source>
        <dbReference type="Proteomes" id="UP000308600"/>
    </source>
</evidence>
<feature type="non-terminal residue" evidence="1">
    <location>
        <position position="1"/>
    </location>
</feature>
<keyword evidence="2" id="KW-1185">Reference proteome</keyword>
<organism evidence="1 2">
    <name type="scientific">Pluteus cervinus</name>
    <dbReference type="NCBI Taxonomy" id="181527"/>
    <lineage>
        <taxon>Eukaryota</taxon>
        <taxon>Fungi</taxon>
        <taxon>Dikarya</taxon>
        <taxon>Basidiomycota</taxon>
        <taxon>Agaricomycotina</taxon>
        <taxon>Agaricomycetes</taxon>
        <taxon>Agaricomycetidae</taxon>
        <taxon>Agaricales</taxon>
        <taxon>Pluteineae</taxon>
        <taxon>Pluteaceae</taxon>
        <taxon>Pluteus</taxon>
    </lineage>
</organism>
<dbReference type="Proteomes" id="UP000308600">
    <property type="component" value="Unassembled WGS sequence"/>
</dbReference>
<sequence length="184" mass="21515">SSSSFLDNILRMASRDYHPTANDVLRVNFSPQTQVRTTIIQAEPRQRLEFFQLNSMPSYCWKWRPFFEDVDLVMYFVDFANYQSILGELTNQVFRRRPNLLTDSTYTFGSIVNSSFYARHPFIVVCNKVDVFKHKLSKVPLTSVFDDYGGSTVESVAMNYIIEKFVQQRRFVARSIARSPTIFM</sequence>
<evidence type="ECO:0000313" key="1">
    <source>
        <dbReference type="EMBL" id="TFK70960.1"/>
    </source>
</evidence>
<dbReference type="EMBL" id="ML208305">
    <property type="protein sequence ID" value="TFK70960.1"/>
    <property type="molecule type" value="Genomic_DNA"/>
</dbReference>